<evidence type="ECO:0000313" key="2">
    <source>
        <dbReference type="EMBL" id="MBT1695338.1"/>
    </source>
</evidence>
<accession>A0AAP2DH77</accession>
<keyword evidence="1" id="KW-1133">Transmembrane helix</keyword>
<evidence type="ECO:0000256" key="1">
    <source>
        <dbReference type="SAM" id="Phobius"/>
    </source>
</evidence>
<feature type="transmembrane region" description="Helical" evidence="1">
    <location>
        <begin position="61"/>
        <end position="81"/>
    </location>
</feature>
<reference evidence="2 3" key="1">
    <citation type="submission" date="2021-05" db="EMBL/GenBank/DDBJ databases">
        <title>A Polyphasic approach of four new species of the genus Ohtaekwangia: Ohtaekwangia histidinii sp. nov., Ohtaekwangia cretensis sp. nov., Ohtaekwangia indiensis sp. nov., Ohtaekwangia reichenbachii sp. nov. from diverse environment.</title>
        <authorList>
            <person name="Octaviana S."/>
        </authorList>
    </citation>
    <scope>NUCLEOTIDE SEQUENCE [LARGE SCALE GENOMIC DNA]</scope>
    <source>
        <strain evidence="2 3">PWU4</strain>
    </source>
</reference>
<organism evidence="2 3">
    <name type="scientific">Chryseosolibacter histidini</name>
    <dbReference type="NCBI Taxonomy" id="2782349"/>
    <lineage>
        <taxon>Bacteria</taxon>
        <taxon>Pseudomonadati</taxon>
        <taxon>Bacteroidota</taxon>
        <taxon>Cytophagia</taxon>
        <taxon>Cytophagales</taxon>
        <taxon>Chryseotaleaceae</taxon>
        <taxon>Chryseosolibacter</taxon>
    </lineage>
</organism>
<evidence type="ECO:0000313" key="3">
    <source>
        <dbReference type="Proteomes" id="UP001319200"/>
    </source>
</evidence>
<proteinExistence type="predicted"/>
<evidence type="ECO:0008006" key="4">
    <source>
        <dbReference type="Google" id="ProtNLM"/>
    </source>
</evidence>
<dbReference type="RefSeq" id="WP_254158883.1">
    <property type="nucleotide sequence ID" value="NZ_JAHESF010000001.1"/>
</dbReference>
<comment type="caution">
    <text evidence="2">The sequence shown here is derived from an EMBL/GenBank/DDBJ whole genome shotgun (WGS) entry which is preliminary data.</text>
</comment>
<keyword evidence="3" id="KW-1185">Reference proteome</keyword>
<dbReference type="Proteomes" id="UP001319200">
    <property type="component" value="Unassembled WGS sequence"/>
</dbReference>
<feature type="transmembrane region" description="Helical" evidence="1">
    <location>
        <begin position="88"/>
        <end position="108"/>
    </location>
</feature>
<gene>
    <name evidence="2" type="ORF">KK083_00530</name>
</gene>
<name>A0AAP2DH77_9BACT</name>
<dbReference type="AlphaFoldDB" id="A0AAP2DH77"/>
<sequence length="135" mass="14673">MITSAISAGAKHSEISRLHLILKLTYGLVPVVAGLDKFTNLLTDWSKYLNPDLLQVLPFDASTFMMIVGVIEIAAGILVLWKTELGAYVVAAWLICIALTLILSFNYLDVAVRDIVMAIGAFILARLSHATQEGV</sequence>
<keyword evidence="1" id="KW-0812">Transmembrane</keyword>
<dbReference type="EMBL" id="JAHESF010000001">
    <property type="protein sequence ID" value="MBT1695338.1"/>
    <property type="molecule type" value="Genomic_DNA"/>
</dbReference>
<protein>
    <recommendedName>
        <fullName evidence="4">tRNA (5-methylaminomethyl-2-thiouridylate)-methyltransferase</fullName>
    </recommendedName>
</protein>
<feature type="transmembrane region" description="Helical" evidence="1">
    <location>
        <begin position="20"/>
        <end position="41"/>
    </location>
</feature>
<keyword evidence="1" id="KW-0472">Membrane</keyword>